<evidence type="ECO:0000256" key="6">
    <source>
        <dbReference type="ARBA" id="ARBA00023329"/>
    </source>
</evidence>
<reference evidence="13" key="2">
    <citation type="submission" date="2025-09" db="UniProtKB">
        <authorList>
            <consortium name="Ensembl"/>
        </authorList>
    </citation>
    <scope>IDENTIFICATION</scope>
</reference>
<gene>
    <name evidence="13" type="primary">snx9b</name>
</gene>
<dbReference type="GO" id="GO:0030659">
    <property type="term" value="C:cytoplasmic vesicle membrane"/>
    <property type="evidence" value="ECO:0007669"/>
    <property type="project" value="UniProtKB-SubCell"/>
</dbReference>
<dbReference type="PROSITE" id="PS50195">
    <property type="entry name" value="PX"/>
    <property type="match status" value="1"/>
</dbReference>
<dbReference type="SMART" id="SM00312">
    <property type="entry name" value="PX"/>
    <property type="match status" value="1"/>
</dbReference>
<evidence type="ECO:0000259" key="11">
    <source>
        <dbReference type="PROSITE" id="PS50002"/>
    </source>
</evidence>
<dbReference type="PRINTS" id="PR00452">
    <property type="entry name" value="SH3DOMAIN"/>
</dbReference>
<evidence type="ECO:0000256" key="3">
    <source>
        <dbReference type="ARBA" id="ARBA00022443"/>
    </source>
</evidence>
<comment type="similarity">
    <text evidence="2 7">Belongs to the sorting nexin family.</text>
</comment>
<keyword evidence="3 9" id="KW-0728">SH3 domain</keyword>
<evidence type="ECO:0000256" key="10">
    <source>
        <dbReference type="SAM" id="MobiDB-lite"/>
    </source>
</evidence>
<feature type="compositionally biased region" description="Acidic residues" evidence="10">
    <location>
        <begin position="152"/>
        <end position="162"/>
    </location>
</feature>
<feature type="domain" description="SH3" evidence="11">
    <location>
        <begin position="1"/>
        <end position="62"/>
    </location>
</feature>
<dbReference type="Pfam" id="PF00787">
    <property type="entry name" value="PX"/>
    <property type="match status" value="1"/>
</dbReference>
<keyword evidence="14" id="KW-1185">Reference proteome</keyword>
<dbReference type="Ensembl" id="ENSCLMT00005015080.1">
    <property type="protein sequence ID" value="ENSCLMP00005014131.1"/>
    <property type="gene ID" value="ENSCLMG00005007434.1"/>
</dbReference>
<dbReference type="SMART" id="SM00326">
    <property type="entry name" value="SH3"/>
    <property type="match status" value="1"/>
</dbReference>
<dbReference type="Gene3D" id="3.30.1520.10">
    <property type="entry name" value="Phox-like domain"/>
    <property type="match status" value="1"/>
</dbReference>
<dbReference type="InterPro" id="IPR001452">
    <property type="entry name" value="SH3_domain"/>
</dbReference>
<dbReference type="InterPro" id="IPR036028">
    <property type="entry name" value="SH3-like_dom_sf"/>
</dbReference>
<reference evidence="13" key="1">
    <citation type="submission" date="2025-08" db="UniProtKB">
        <authorList>
            <consortium name="Ensembl"/>
        </authorList>
    </citation>
    <scope>IDENTIFICATION</scope>
</reference>
<name>A0A8C2X5V5_CYCLU</name>
<dbReference type="GO" id="GO:0016197">
    <property type="term" value="P:endosomal transport"/>
    <property type="evidence" value="ECO:0007669"/>
    <property type="project" value="TreeGrafter"/>
</dbReference>
<dbReference type="GO" id="GO:0005886">
    <property type="term" value="C:plasma membrane"/>
    <property type="evidence" value="ECO:0007669"/>
    <property type="project" value="TreeGrafter"/>
</dbReference>
<dbReference type="SUPFAM" id="SSF50044">
    <property type="entry name" value="SH3-domain"/>
    <property type="match status" value="1"/>
</dbReference>
<feature type="domain" description="PX" evidence="12">
    <location>
        <begin position="241"/>
        <end position="351"/>
    </location>
</feature>
<dbReference type="GO" id="GO:0006886">
    <property type="term" value="P:intracellular protein transport"/>
    <property type="evidence" value="ECO:0007669"/>
    <property type="project" value="InterPro"/>
</dbReference>
<dbReference type="InterPro" id="IPR037426">
    <property type="entry name" value="SNX9_PX"/>
</dbReference>
<dbReference type="InterPro" id="IPR014536">
    <property type="entry name" value="Snx9_fam"/>
</dbReference>
<dbReference type="InterPro" id="IPR001683">
    <property type="entry name" value="PX_dom"/>
</dbReference>
<evidence type="ECO:0000256" key="7">
    <source>
        <dbReference type="PIRNR" id="PIRNR027744"/>
    </source>
</evidence>
<protein>
    <recommendedName>
        <fullName evidence="7">Sorting nexin</fullName>
    </recommendedName>
</protein>
<comment type="subcellular location">
    <subcellularLocation>
        <location evidence="1">Cytoplasmic vesicle membrane</location>
        <topology evidence="1">Peripheral membrane protein</topology>
        <orientation evidence="1">Cytoplasmic side</orientation>
    </subcellularLocation>
</comment>
<evidence type="ECO:0000256" key="5">
    <source>
        <dbReference type="ARBA" id="ARBA00023136"/>
    </source>
</evidence>
<accession>A0A8C2X5V5</accession>
<keyword evidence="5 7" id="KW-0472">Membrane</keyword>
<feature type="binding site" evidence="8">
    <location>
        <position position="318"/>
    </location>
    <ligand>
        <name>a 1,2-diacyl-sn-glycero-3-phospho-(1D-myo-inositol-4,5-bisphosphate)</name>
        <dbReference type="ChEBI" id="CHEBI:58456"/>
    </ligand>
</feature>
<keyword evidence="4" id="KW-0653">Protein transport</keyword>
<evidence type="ECO:0000256" key="8">
    <source>
        <dbReference type="PIRSR" id="PIRSR027744-1"/>
    </source>
</evidence>
<dbReference type="InterPro" id="IPR019497">
    <property type="entry name" value="Sorting_nexin_WASP-bd-dom"/>
</dbReference>
<dbReference type="Proteomes" id="UP000694565">
    <property type="component" value="Unplaced"/>
</dbReference>
<evidence type="ECO:0000259" key="12">
    <source>
        <dbReference type="PROSITE" id="PS50195"/>
    </source>
</evidence>
<dbReference type="GO" id="GO:0035091">
    <property type="term" value="F:phosphatidylinositol binding"/>
    <property type="evidence" value="ECO:0007669"/>
    <property type="project" value="InterPro"/>
</dbReference>
<dbReference type="Pfam" id="PF10456">
    <property type="entry name" value="BAR_3_WASP_bdg"/>
    <property type="match status" value="1"/>
</dbReference>
<dbReference type="SUPFAM" id="SSF64268">
    <property type="entry name" value="PX domain"/>
    <property type="match status" value="1"/>
</dbReference>
<feature type="region of interest" description="Disordered" evidence="10">
    <location>
        <begin position="105"/>
        <end position="188"/>
    </location>
</feature>
<dbReference type="InterPro" id="IPR036871">
    <property type="entry name" value="PX_dom_sf"/>
</dbReference>
<dbReference type="AlphaFoldDB" id="A0A8C2X5V5"/>
<dbReference type="GeneTree" id="ENSGT00940000156557"/>
<evidence type="ECO:0000256" key="1">
    <source>
        <dbReference type="ARBA" id="ARBA00004180"/>
    </source>
</evidence>
<dbReference type="PANTHER" id="PTHR45827:SF2">
    <property type="entry name" value="SORTING NEXIN-9"/>
    <property type="match status" value="1"/>
</dbReference>
<feature type="binding site" evidence="8">
    <location>
        <position position="279"/>
    </location>
    <ligand>
        <name>a 1,2-diacyl-sn-glycero-3-phospho-(1D-myo-inositol-4,5-bisphosphate)</name>
        <dbReference type="ChEBI" id="CHEBI:58456"/>
    </ligand>
</feature>
<dbReference type="GO" id="GO:0000281">
    <property type="term" value="P:mitotic cytokinesis"/>
    <property type="evidence" value="ECO:0007669"/>
    <property type="project" value="InterPro"/>
</dbReference>
<dbReference type="Pfam" id="PF00018">
    <property type="entry name" value="SH3_1"/>
    <property type="match status" value="1"/>
</dbReference>
<feature type="binding site" evidence="8">
    <location>
        <position position="277"/>
    </location>
    <ligand>
        <name>a 1,2-diacyl-sn-glycero-3-phospho-(1D-myo-inositol-4,5-bisphosphate)</name>
        <dbReference type="ChEBI" id="CHEBI:58456"/>
    </ligand>
</feature>
<evidence type="ECO:0000256" key="4">
    <source>
        <dbReference type="ARBA" id="ARBA00022927"/>
    </source>
</evidence>
<dbReference type="Gene3D" id="1.20.1270.60">
    <property type="entry name" value="Arfaptin homology (AH) domain/BAR domain"/>
    <property type="match status" value="1"/>
</dbReference>
<dbReference type="GO" id="GO:0006897">
    <property type="term" value="P:endocytosis"/>
    <property type="evidence" value="ECO:0007669"/>
    <property type="project" value="InterPro"/>
</dbReference>
<dbReference type="PIRSF" id="PIRSF027744">
    <property type="entry name" value="Snx9"/>
    <property type="match status" value="1"/>
</dbReference>
<evidence type="ECO:0000313" key="14">
    <source>
        <dbReference type="Proteomes" id="UP000694565"/>
    </source>
</evidence>
<dbReference type="InterPro" id="IPR027267">
    <property type="entry name" value="AH/BAR_dom_sf"/>
</dbReference>
<proteinExistence type="inferred from homology"/>
<dbReference type="FunFam" id="3.30.1520.10:FF:000004">
    <property type="entry name" value="Sorting nexin"/>
    <property type="match status" value="1"/>
</dbReference>
<dbReference type="PANTHER" id="PTHR45827">
    <property type="entry name" value="SORTING NEXIN"/>
    <property type="match status" value="1"/>
</dbReference>
<evidence type="ECO:0000313" key="13">
    <source>
        <dbReference type="Ensembl" id="ENSCLMP00005014131.1"/>
    </source>
</evidence>
<organism evidence="13 14">
    <name type="scientific">Cyclopterus lumpus</name>
    <name type="common">Lumpsucker</name>
    <dbReference type="NCBI Taxonomy" id="8103"/>
    <lineage>
        <taxon>Eukaryota</taxon>
        <taxon>Metazoa</taxon>
        <taxon>Chordata</taxon>
        <taxon>Craniata</taxon>
        <taxon>Vertebrata</taxon>
        <taxon>Euteleostomi</taxon>
        <taxon>Actinopterygii</taxon>
        <taxon>Neopterygii</taxon>
        <taxon>Teleostei</taxon>
        <taxon>Neoteleostei</taxon>
        <taxon>Acanthomorphata</taxon>
        <taxon>Eupercaria</taxon>
        <taxon>Perciformes</taxon>
        <taxon>Cottioidei</taxon>
        <taxon>Cottales</taxon>
        <taxon>Cyclopteridae</taxon>
        <taxon>Cyclopterus</taxon>
    </lineage>
</organism>
<dbReference type="PROSITE" id="PS50002">
    <property type="entry name" value="SH3"/>
    <property type="match status" value="1"/>
</dbReference>
<evidence type="ECO:0000256" key="2">
    <source>
        <dbReference type="ARBA" id="ARBA00010883"/>
    </source>
</evidence>
<evidence type="ECO:0000256" key="9">
    <source>
        <dbReference type="PROSITE-ProRule" id="PRU00192"/>
    </source>
</evidence>
<feature type="compositionally biased region" description="Polar residues" evidence="10">
    <location>
        <begin position="105"/>
        <end position="130"/>
    </location>
</feature>
<dbReference type="GO" id="GO:0036089">
    <property type="term" value="P:cleavage furrow formation"/>
    <property type="evidence" value="ECO:0007669"/>
    <property type="project" value="TreeGrafter"/>
</dbReference>
<dbReference type="CDD" id="cd07285">
    <property type="entry name" value="PX_SNX9"/>
    <property type="match status" value="1"/>
</dbReference>
<sequence>MALKVQVLYDFSAEAGNNELTVKEGETLTVTNQSIGGGWIEAQNSRGEVGLVPEDYIELLVKQTPDWTLLCVVSLLSALHLSFFSPSHISSLRLLQASNGNDPWSVWNTDPSGGSNNNWASNPEGTQTGKTPADPWSSVSQGHPQAYQGPGAEDDEWDDEWDDMKSTGGYAESESGDGGGMQRGGAHAPSMKISLNNRFPGFSKPGPELYLLCKQLAKSKERLPIYVGEVGPVWSYPETQLDCVVADPKKGSKMYGLKSYIEYQITPNTTNRPVNHRYKHFDWLYERLLDKFGSAIPIPSLPDKQVTGRFEEEFIKVRMERLQGWMTRMCRHPVLSNSDVFQIFLTYKDEKDWKTGKRKAEKDETVGVMVFSTIEPEAADLDPVEVEQKCEQFSRFTKAMDDGVKEILTVGNEHWKRCTGPLPKEYQRIGKAFQNLSSVFTSSGYQGESTLTDAMTAAGKTYEEIAQMVADQPRKDLHFVMETNNEYKGLLGCFPDTIGYHKAAIEKVKEGDKLVAASKITPQDKVTMAKRVSIMSYALQAEMNHFHSNRIYDYNRVMQLYLEEQVNFYETIAAKLKQAHGQFTTM</sequence>
<keyword evidence="6 7" id="KW-0968">Cytoplasmic vesicle</keyword>
<dbReference type="Gene3D" id="2.30.30.40">
    <property type="entry name" value="SH3 Domains"/>
    <property type="match status" value="1"/>
</dbReference>
<dbReference type="GO" id="GO:0097320">
    <property type="term" value="P:plasma membrane tubulation"/>
    <property type="evidence" value="ECO:0007669"/>
    <property type="project" value="TreeGrafter"/>
</dbReference>
<keyword evidence="4" id="KW-0813">Transport</keyword>